<feature type="signal peptide" evidence="2">
    <location>
        <begin position="1"/>
        <end position="27"/>
    </location>
</feature>
<dbReference type="KEGG" id="ttu:TERTU_0368"/>
<dbReference type="InterPro" id="IPR016866">
    <property type="entry name" value="UCP028069"/>
</dbReference>
<name>C5BMA5_TERTT</name>
<accession>C5BMA5</accession>
<feature type="coiled-coil region" evidence="1">
    <location>
        <begin position="52"/>
        <end position="100"/>
    </location>
</feature>
<dbReference type="Proteomes" id="UP000009080">
    <property type="component" value="Chromosome"/>
</dbReference>
<protein>
    <recommendedName>
        <fullName evidence="5">TonB system biopolymer transport component</fullName>
    </recommendedName>
</protein>
<dbReference type="PIRSF" id="PIRSF028069">
    <property type="entry name" value="UCP028069"/>
    <property type="match status" value="1"/>
</dbReference>
<dbReference type="eggNOG" id="COG1196">
    <property type="taxonomic scope" value="Bacteria"/>
</dbReference>
<keyword evidence="4" id="KW-1185">Reference proteome</keyword>
<proteinExistence type="predicted"/>
<dbReference type="RefSeq" id="WP_015820353.1">
    <property type="nucleotide sequence ID" value="NC_012997.1"/>
</dbReference>
<dbReference type="HOGENOM" id="CLU_085088_0_0_6"/>
<dbReference type="Pfam" id="PF11932">
    <property type="entry name" value="DUF3450"/>
    <property type="match status" value="1"/>
</dbReference>
<dbReference type="STRING" id="377629.TERTU_0368"/>
<gene>
    <name evidence="3" type="ordered locus">TERTU_0368</name>
</gene>
<evidence type="ECO:0000256" key="2">
    <source>
        <dbReference type="SAM" id="SignalP"/>
    </source>
</evidence>
<keyword evidence="2" id="KW-0732">Signal</keyword>
<organism evidence="3 4">
    <name type="scientific">Teredinibacter turnerae (strain ATCC 39867 / T7901)</name>
    <dbReference type="NCBI Taxonomy" id="377629"/>
    <lineage>
        <taxon>Bacteria</taxon>
        <taxon>Pseudomonadati</taxon>
        <taxon>Pseudomonadota</taxon>
        <taxon>Gammaproteobacteria</taxon>
        <taxon>Cellvibrionales</taxon>
        <taxon>Cellvibrionaceae</taxon>
        <taxon>Teredinibacter</taxon>
    </lineage>
</organism>
<evidence type="ECO:0000313" key="4">
    <source>
        <dbReference type="Proteomes" id="UP000009080"/>
    </source>
</evidence>
<dbReference type="OrthoDB" id="5880116at2"/>
<evidence type="ECO:0000256" key="1">
    <source>
        <dbReference type="SAM" id="Coils"/>
    </source>
</evidence>
<evidence type="ECO:0000313" key="3">
    <source>
        <dbReference type="EMBL" id="ACR14237.1"/>
    </source>
</evidence>
<keyword evidence="1" id="KW-0175">Coiled coil</keyword>
<dbReference type="EMBL" id="CP001614">
    <property type="protein sequence ID" value="ACR14237.1"/>
    <property type="molecule type" value="Genomic_DNA"/>
</dbReference>
<feature type="chain" id="PRO_5005668234" description="TonB system biopolymer transport component" evidence="2">
    <location>
        <begin position="28"/>
        <end position="261"/>
    </location>
</feature>
<evidence type="ECO:0008006" key="5">
    <source>
        <dbReference type="Google" id="ProtNLM"/>
    </source>
</evidence>
<dbReference type="AlphaFoldDB" id="C5BMA5"/>
<sequence length="261" mass="29304">MKKQRIKAVALTTVLSAGALLVGTAHADKTLDAIMQVGQAKTTAGVQSQKKIDKLAEETSDLLQKYKTVNKEIEGLRVYNSQLEKQLASQLKVLEDLNTSIDQVTVIERQIQPLILRMLEGLEQFVNLDVPFHMEERLKRVETLRDNQDRADISVAEKFRQVLEAYNIEAEYGRKIDTYVDTLEVGGQERQVNILAVGRIALMYQTTDTKLSGAWDQRQRAWVELDAGAYRAAILKGIRIAKKQASIDVMELPILAPEAAQ</sequence>
<reference evidence="3 4" key="1">
    <citation type="journal article" date="2009" name="PLoS ONE">
        <title>The complete genome of Teredinibacter turnerae T7901: an intracellular endosymbiont of marine wood-boring bivalves (shipworms).</title>
        <authorList>
            <person name="Yang J.C."/>
            <person name="Madupu R."/>
            <person name="Durkin A.S."/>
            <person name="Ekborg N.A."/>
            <person name="Pedamallu C.S."/>
            <person name="Hostetler J.B."/>
            <person name="Radune D."/>
            <person name="Toms B.S."/>
            <person name="Henrissat B."/>
            <person name="Coutinho P.M."/>
            <person name="Schwarz S."/>
            <person name="Field L."/>
            <person name="Trindade-Silva A.E."/>
            <person name="Soares C.A.G."/>
            <person name="Elshahawi S."/>
            <person name="Hanora A."/>
            <person name="Schmidt E.W."/>
            <person name="Haygood M.G."/>
            <person name="Posfai J."/>
            <person name="Benner J."/>
            <person name="Madinger C."/>
            <person name="Nove J."/>
            <person name="Anton B."/>
            <person name="Chaudhary K."/>
            <person name="Foster J."/>
            <person name="Holman A."/>
            <person name="Kumar S."/>
            <person name="Lessard P.A."/>
            <person name="Luyten Y.A."/>
            <person name="Slatko B."/>
            <person name="Wood N."/>
            <person name="Wu B."/>
            <person name="Teplitski M."/>
            <person name="Mougous J.D."/>
            <person name="Ward N."/>
            <person name="Eisen J.A."/>
            <person name="Badger J.H."/>
            <person name="Distel D.L."/>
        </authorList>
    </citation>
    <scope>NUCLEOTIDE SEQUENCE [LARGE SCALE GENOMIC DNA]</scope>
    <source>
        <strain evidence="4">ATCC 39867 / T7901</strain>
    </source>
</reference>